<gene>
    <name evidence="7" type="ORF">TTHERM_00630010</name>
</gene>
<name>Q241T1_TETTS</name>
<feature type="domain" description="Thioredoxin" evidence="6">
    <location>
        <begin position="8"/>
        <end position="175"/>
    </location>
</feature>
<dbReference type="PIRSF" id="PIRSF000303">
    <property type="entry name" value="Glutathion_perox"/>
    <property type="match status" value="1"/>
</dbReference>
<evidence type="ECO:0000256" key="4">
    <source>
        <dbReference type="PIRSR" id="PIRSR000303-1"/>
    </source>
</evidence>
<evidence type="ECO:0000313" key="7">
    <source>
        <dbReference type="EMBL" id="EAS02489.1"/>
    </source>
</evidence>
<accession>Q241T1</accession>
<keyword evidence="2 5" id="KW-0575">Peroxidase</keyword>
<dbReference type="STRING" id="312017.Q241T1"/>
<dbReference type="AlphaFoldDB" id="Q241T1"/>
<evidence type="ECO:0000256" key="5">
    <source>
        <dbReference type="RuleBase" id="RU000499"/>
    </source>
</evidence>
<dbReference type="InterPro" id="IPR000889">
    <property type="entry name" value="Glutathione_peroxidase"/>
</dbReference>
<dbReference type="PRINTS" id="PR01011">
    <property type="entry name" value="GLUTPROXDASE"/>
</dbReference>
<organism evidence="7 8">
    <name type="scientific">Tetrahymena thermophila (strain SB210)</name>
    <dbReference type="NCBI Taxonomy" id="312017"/>
    <lineage>
        <taxon>Eukaryota</taxon>
        <taxon>Sar</taxon>
        <taxon>Alveolata</taxon>
        <taxon>Ciliophora</taxon>
        <taxon>Intramacronucleata</taxon>
        <taxon>Oligohymenophorea</taxon>
        <taxon>Hymenostomatida</taxon>
        <taxon>Tetrahymenina</taxon>
        <taxon>Tetrahymenidae</taxon>
        <taxon>Tetrahymena</taxon>
    </lineage>
</organism>
<dbReference type="FunCoup" id="Q241T1">
    <property type="interactions" value="197"/>
</dbReference>
<comment type="similarity">
    <text evidence="1 5">Belongs to the glutathione peroxidase family.</text>
</comment>
<dbReference type="SUPFAM" id="SSF52833">
    <property type="entry name" value="Thioredoxin-like"/>
    <property type="match status" value="1"/>
</dbReference>
<dbReference type="EMBL" id="GG662532">
    <property type="protein sequence ID" value="EAS02489.1"/>
    <property type="molecule type" value="Genomic_DNA"/>
</dbReference>
<dbReference type="Gene3D" id="3.40.30.10">
    <property type="entry name" value="Glutaredoxin"/>
    <property type="match status" value="1"/>
</dbReference>
<dbReference type="eggNOG" id="KOG1651">
    <property type="taxonomic scope" value="Eukaryota"/>
</dbReference>
<dbReference type="InterPro" id="IPR029760">
    <property type="entry name" value="GPX_CS"/>
</dbReference>
<dbReference type="OMA" id="QCGLTKQ"/>
<dbReference type="CDD" id="cd00340">
    <property type="entry name" value="GSH_Peroxidase"/>
    <property type="match status" value="1"/>
</dbReference>
<keyword evidence="8" id="KW-1185">Reference proteome</keyword>
<dbReference type="FunFam" id="3.40.30.10:FF:000010">
    <property type="entry name" value="Glutathione peroxidase"/>
    <property type="match status" value="1"/>
</dbReference>
<reference evidence="8" key="1">
    <citation type="journal article" date="2006" name="PLoS Biol.">
        <title>Macronuclear genome sequence of the ciliate Tetrahymena thermophila, a model eukaryote.</title>
        <authorList>
            <person name="Eisen J.A."/>
            <person name="Coyne R.S."/>
            <person name="Wu M."/>
            <person name="Wu D."/>
            <person name="Thiagarajan M."/>
            <person name="Wortman J.R."/>
            <person name="Badger J.H."/>
            <person name="Ren Q."/>
            <person name="Amedeo P."/>
            <person name="Jones K.M."/>
            <person name="Tallon L.J."/>
            <person name="Delcher A.L."/>
            <person name="Salzberg S.L."/>
            <person name="Silva J.C."/>
            <person name="Haas B.J."/>
            <person name="Majoros W.H."/>
            <person name="Farzad M."/>
            <person name="Carlton J.M."/>
            <person name="Smith R.K. Jr."/>
            <person name="Garg J."/>
            <person name="Pearlman R.E."/>
            <person name="Karrer K.M."/>
            <person name="Sun L."/>
            <person name="Manning G."/>
            <person name="Elde N.C."/>
            <person name="Turkewitz A.P."/>
            <person name="Asai D.J."/>
            <person name="Wilkes D.E."/>
            <person name="Wang Y."/>
            <person name="Cai H."/>
            <person name="Collins K."/>
            <person name="Stewart B.A."/>
            <person name="Lee S.R."/>
            <person name="Wilamowska K."/>
            <person name="Weinberg Z."/>
            <person name="Ruzzo W.L."/>
            <person name="Wloga D."/>
            <person name="Gaertig J."/>
            <person name="Frankel J."/>
            <person name="Tsao C.-C."/>
            <person name="Gorovsky M.A."/>
            <person name="Keeling P.J."/>
            <person name="Waller R.F."/>
            <person name="Patron N.J."/>
            <person name="Cherry J.M."/>
            <person name="Stover N.A."/>
            <person name="Krieger C.J."/>
            <person name="del Toro C."/>
            <person name="Ryder H.F."/>
            <person name="Williamson S.C."/>
            <person name="Barbeau R.A."/>
            <person name="Hamilton E.P."/>
            <person name="Orias E."/>
        </authorList>
    </citation>
    <scope>NUCLEOTIDE SEQUENCE [LARGE SCALE GENOMIC DNA]</scope>
    <source>
        <strain evidence="8">SB210</strain>
    </source>
</reference>
<evidence type="ECO:0000313" key="8">
    <source>
        <dbReference type="Proteomes" id="UP000009168"/>
    </source>
</evidence>
<sequence length="175" mass="19923">MNGSEQIQSEATSLYDLSANNINGENTPLKNFNNKKAIIVVNVACQCGLTSDHYTQLVQLYKQYKSQGLEILGFPCNQFGAQEPWAESEILSYTQKTFNVEFPLFSKIDVNGENTHPVYKYLRRNSELFQNNAATKIPWNFAKFLVDGKTGKVVQYFSPKVNPVEMEQQIKQLLL</sequence>
<dbReference type="InterPro" id="IPR013766">
    <property type="entry name" value="Thioredoxin_domain"/>
</dbReference>
<dbReference type="GO" id="GO:0004601">
    <property type="term" value="F:peroxidase activity"/>
    <property type="evidence" value="ECO:0007669"/>
    <property type="project" value="UniProtKB-KW"/>
</dbReference>
<dbReference type="PROSITE" id="PS51355">
    <property type="entry name" value="GLUTATHIONE_PEROXID_3"/>
    <property type="match status" value="1"/>
</dbReference>
<dbReference type="PANTHER" id="PTHR11592">
    <property type="entry name" value="GLUTATHIONE PEROXIDASE"/>
    <property type="match status" value="1"/>
</dbReference>
<dbReference type="OrthoDB" id="446890at2759"/>
<feature type="active site" evidence="4">
    <location>
        <position position="47"/>
    </location>
</feature>
<evidence type="ECO:0000256" key="1">
    <source>
        <dbReference type="ARBA" id="ARBA00006926"/>
    </source>
</evidence>
<dbReference type="Pfam" id="PF00255">
    <property type="entry name" value="GSHPx"/>
    <property type="match status" value="1"/>
</dbReference>
<dbReference type="PANTHER" id="PTHR11592:SF132">
    <property type="entry name" value="GLUTATHIONE PEROXIDASE 7, CHLOROPLASTIC-RELATED"/>
    <property type="match status" value="1"/>
</dbReference>
<protein>
    <recommendedName>
        <fullName evidence="5">Glutathione peroxidase</fullName>
    </recommendedName>
</protein>
<evidence type="ECO:0000256" key="3">
    <source>
        <dbReference type="ARBA" id="ARBA00023002"/>
    </source>
</evidence>
<dbReference type="Proteomes" id="UP000009168">
    <property type="component" value="Unassembled WGS sequence"/>
</dbReference>
<dbReference type="KEGG" id="tet:TTHERM_00630010"/>
<keyword evidence="3 5" id="KW-0560">Oxidoreductase</keyword>
<dbReference type="RefSeq" id="XP_001022734.1">
    <property type="nucleotide sequence ID" value="XM_001022734.1"/>
</dbReference>
<evidence type="ECO:0000259" key="6">
    <source>
        <dbReference type="PROSITE" id="PS51352"/>
    </source>
</evidence>
<dbReference type="HOGENOM" id="CLU_029507_0_1_1"/>
<dbReference type="GO" id="GO:0006979">
    <property type="term" value="P:response to oxidative stress"/>
    <property type="evidence" value="ECO:0007669"/>
    <property type="project" value="InterPro"/>
</dbReference>
<dbReference type="PROSITE" id="PS51352">
    <property type="entry name" value="THIOREDOXIN_2"/>
    <property type="match status" value="1"/>
</dbReference>
<dbReference type="GeneID" id="7836288"/>
<proteinExistence type="inferred from homology"/>
<dbReference type="InterPro" id="IPR036249">
    <property type="entry name" value="Thioredoxin-like_sf"/>
</dbReference>
<evidence type="ECO:0000256" key="2">
    <source>
        <dbReference type="ARBA" id="ARBA00022559"/>
    </source>
</evidence>
<dbReference type="InParanoid" id="Q241T1"/>
<dbReference type="PROSITE" id="PS00763">
    <property type="entry name" value="GLUTATHIONE_PEROXID_2"/>
    <property type="match status" value="1"/>
</dbReference>